<protein>
    <recommendedName>
        <fullName evidence="2">Arrestin C-terminal-like domain-containing protein</fullName>
    </recommendedName>
</protein>
<dbReference type="SMART" id="SM01017">
    <property type="entry name" value="Arrestin_C"/>
    <property type="match status" value="1"/>
</dbReference>
<dbReference type="InterPro" id="IPR050357">
    <property type="entry name" value="Arrestin_domain-protein"/>
</dbReference>
<feature type="region of interest" description="Disordered" evidence="1">
    <location>
        <begin position="903"/>
        <end position="934"/>
    </location>
</feature>
<dbReference type="Pfam" id="PF02752">
    <property type="entry name" value="Arrestin_C"/>
    <property type="match status" value="1"/>
</dbReference>
<feature type="compositionally biased region" description="Low complexity" evidence="1">
    <location>
        <begin position="909"/>
        <end position="931"/>
    </location>
</feature>
<feature type="compositionally biased region" description="Polar residues" evidence="1">
    <location>
        <begin position="627"/>
        <end position="640"/>
    </location>
</feature>
<dbReference type="PANTHER" id="PTHR11188">
    <property type="entry name" value="ARRESTIN DOMAIN CONTAINING PROTEIN"/>
    <property type="match status" value="1"/>
</dbReference>
<accession>A0A376B917</accession>
<gene>
    <name evidence="3" type="ORF">SCODWIG_02381</name>
</gene>
<dbReference type="AlphaFoldDB" id="A0A376B917"/>
<evidence type="ECO:0000259" key="2">
    <source>
        <dbReference type="SMART" id="SM01017"/>
    </source>
</evidence>
<feature type="domain" description="Arrestin C-terminal-like" evidence="2">
    <location>
        <begin position="293"/>
        <end position="445"/>
    </location>
</feature>
<keyword evidence="4" id="KW-1185">Reference proteome</keyword>
<dbReference type="PANTHER" id="PTHR11188:SF17">
    <property type="entry name" value="FI21816P1"/>
    <property type="match status" value="1"/>
</dbReference>
<dbReference type="Gene3D" id="2.60.40.640">
    <property type="match status" value="1"/>
</dbReference>
<proteinExistence type="predicted"/>
<feature type="region of interest" description="Disordered" evidence="1">
    <location>
        <begin position="173"/>
        <end position="207"/>
    </location>
</feature>
<dbReference type="VEuPathDB" id="FungiDB:SCODWIG_02381"/>
<sequence length="978" mass="105828">MLSFTTPKGSSKPPVLFDIRLNNADHDVLVFTGSPQESPSVLLSGTIVLSITEPMYVKSMSLRLYGMLRVRIPVTYNTANGGSITRINKYDKRFYEHSWKDVTSLYDTATTNNTNRLSRSSSSSSVNLNSNNNNQININDNNNNNTNSSSSSGSEPLLIRSASGLFKKHIKPKSSTNLKNLTSSAGAASSMARNNSNNNTQPIDFNNNNVASIPPQLLEKGNYEFPFSTILPGTTIESVEGLPHGSIVYKLQASIQRSKFLNDITVKKHIRIIRTLSPDSVDLSETVAVDNTWPNKVEYTISTPAKSVIIGSSIPISLIMVPLLKGLKLGPIKIQLVEYCALCGPYGPPYTEERIVTKLKVSDPLGHRLNYDDDGLIFNDFQDRWDVDLLLNIPPSLSKGTQDCTILNNIKVRHKLKFTISLINPDGHMSELRASLPIQLFISPFVQLGVKSASALDGGNSSGEGSIANTISNRSSSTNLKSAVGGSDFSRNNKNSSFINPKGPSASEDIDDDFIFGSTFSAPSFLNTQYANNLNSVSNLSTLLPPPGITPDINNVHNNVSSNGDTNNNSSSLNVSMNNNTDTVGRLESSGSQVLSSVLLNSLMAPPNYENRIYDRLWSDINYEESPVQSGTQTPISQDHNGAASDGTVNNSNDNPLNDADNVDLLQMGLEQLQLEREGQNDNINDSANASNLFPAPPVISITASEPLQNPALQHLRNLSALSTTDIPSVRHLSRANSFAAPNSSSINSSVPNIEDPDVRRSNSFEWEVKNLSKVPTYDNALKTPTLFSDDLPPAYPSHEDNHIFSTATIGSLELPKLLYSRSSRSDLLDLSILNSSDNNGTNNNATANGSRHGSVGGIAGARNNMLLSKSPSKNDFSDTEAGIVIGKLRNKPNNTVTKQFGFGMTPINHSNSNNSSGSNQQNNNSHLSNNIDNVPGNDVHGLAYFTQQEPFVKPKSSAPLSKSRSGSFVGLIGLLKK</sequence>
<dbReference type="Proteomes" id="UP000262825">
    <property type="component" value="Unassembled WGS sequence"/>
</dbReference>
<evidence type="ECO:0000313" key="3">
    <source>
        <dbReference type="EMBL" id="SSD60620.1"/>
    </source>
</evidence>
<feature type="compositionally biased region" description="Polar residues" evidence="1">
    <location>
        <begin position="173"/>
        <end position="182"/>
    </location>
</feature>
<dbReference type="GO" id="GO:0031625">
    <property type="term" value="F:ubiquitin protein ligase binding"/>
    <property type="evidence" value="ECO:0007669"/>
    <property type="project" value="TreeGrafter"/>
</dbReference>
<feature type="region of interest" description="Disordered" evidence="1">
    <location>
        <begin position="457"/>
        <end position="505"/>
    </location>
</feature>
<organism evidence="3 4">
    <name type="scientific">Saccharomycodes ludwigii</name>
    <dbReference type="NCBI Taxonomy" id="36035"/>
    <lineage>
        <taxon>Eukaryota</taxon>
        <taxon>Fungi</taxon>
        <taxon>Dikarya</taxon>
        <taxon>Ascomycota</taxon>
        <taxon>Saccharomycotina</taxon>
        <taxon>Saccharomycetes</taxon>
        <taxon>Saccharomycodales</taxon>
        <taxon>Saccharomycodaceae</taxon>
        <taxon>Saccharomycodes</taxon>
    </lineage>
</organism>
<dbReference type="GO" id="GO:0005886">
    <property type="term" value="C:plasma membrane"/>
    <property type="evidence" value="ECO:0007669"/>
    <property type="project" value="TreeGrafter"/>
</dbReference>
<feature type="compositionally biased region" description="Polar residues" evidence="1">
    <location>
        <begin position="463"/>
        <end position="481"/>
    </location>
</feature>
<name>A0A376B917_9ASCO</name>
<dbReference type="GO" id="GO:0005829">
    <property type="term" value="C:cytosol"/>
    <property type="evidence" value="ECO:0007669"/>
    <property type="project" value="TreeGrafter"/>
</dbReference>
<dbReference type="Pfam" id="PF00339">
    <property type="entry name" value="Arrestin_N"/>
    <property type="match status" value="1"/>
</dbReference>
<feature type="compositionally biased region" description="Low complexity" evidence="1">
    <location>
        <begin position="835"/>
        <end position="850"/>
    </location>
</feature>
<feature type="compositionally biased region" description="Low complexity" evidence="1">
    <location>
        <begin position="112"/>
        <end position="154"/>
    </location>
</feature>
<feature type="compositionally biased region" description="Polar residues" evidence="1">
    <location>
        <begin position="489"/>
        <end position="499"/>
    </location>
</feature>
<feature type="compositionally biased region" description="Polar residues" evidence="1">
    <location>
        <begin position="647"/>
        <end position="656"/>
    </location>
</feature>
<dbReference type="InterPro" id="IPR011022">
    <property type="entry name" value="Arrestin_C-like"/>
</dbReference>
<feature type="region of interest" description="Disordered" evidence="1">
    <location>
        <begin position="626"/>
        <end position="661"/>
    </location>
</feature>
<dbReference type="InterPro" id="IPR011021">
    <property type="entry name" value="Arrestin-like_N"/>
</dbReference>
<reference evidence="4" key="1">
    <citation type="submission" date="2018-06" db="EMBL/GenBank/DDBJ databases">
        <authorList>
            <person name="Guldener U."/>
        </authorList>
    </citation>
    <scope>NUCLEOTIDE SEQUENCE [LARGE SCALE GENOMIC DNA]</scope>
    <source>
        <strain evidence="4">UTAD17</strain>
    </source>
</reference>
<feature type="region of interest" description="Disordered" evidence="1">
    <location>
        <begin position="112"/>
        <end position="155"/>
    </location>
</feature>
<dbReference type="EMBL" id="UFAJ01000404">
    <property type="protein sequence ID" value="SSD60620.1"/>
    <property type="molecule type" value="Genomic_DNA"/>
</dbReference>
<evidence type="ECO:0000313" key="4">
    <source>
        <dbReference type="Proteomes" id="UP000262825"/>
    </source>
</evidence>
<feature type="region of interest" description="Disordered" evidence="1">
    <location>
        <begin position="835"/>
        <end position="858"/>
    </location>
</feature>
<dbReference type="GO" id="GO:0070086">
    <property type="term" value="P:ubiquitin-dependent endocytosis"/>
    <property type="evidence" value="ECO:0007669"/>
    <property type="project" value="TreeGrafter"/>
</dbReference>
<dbReference type="InterPro" id="IPR014752">
    <property type="entry name" value="Arrestin-like_C"/>
</dbReference>
<dbReference type="GO" id="GO:0030674">
    <property type="term" value="F:protein-macromolecule adaptor activity"/>
    <property type="evidence" value="ECO:0007669"/>
    <property type="project" value="TreeGrafter"/>
</dbReference>
<feature type="compositionally biased region" description="Low complexity" evidence="1">
    <location>
        <begin position="183"/>
        <end position="199"/>
    </location>
</feature>
<evidence type="ECO:0000256" key="1">
    <source>
        <dbReference type="SAM" id="MobiDB-lite"/>
    </source>
</evidence>